<dbReference type="STRING" id="512763.DC20_05740"/>
<name>A0A0P0C186_9BACT</name>
<keyword evidence="11" id="KW-1185">Reference proteome</keyword>
<feature type="domain" description="DNA methylase adenine-specific" evidence="9">
    <location>
        <begin position="121"/>
        <end position="395"/>
    </location>
</feature>
<dbReference type="GO" id="GO:0032259">
    <property type="term" value="P:methylation"/>
    <property type="evidence" value="ECO:0007669"/>
    <property type="project" value="UniProtKB-KW"/>
</dbReference>
<evidence type="ECO:0000313" key="11">
    <source>
        <dbReference type="Proteomes" id="UP000061382"/>
    </source>
</evidence>
<accession>A0A0P0C186</accession>
<gene>
    <name evidence="10" type="ORF">DC20_05740</name>
</gene>
<dbReference type="InterPro" id="IPR044946">
    <property type="entry name" value="Restrct_endonuc_typeI_TRD_sf"/>
</dbReference>
<dbReference type="PANTHER" id="PTHR42933:SF3">
    <property type="entry name" value="TYPE I RESTRICTION ENZYME MJAVIII METHYLASE SUBUNIT"/>
    <property type="match status" value="1"/>
</dbReference>
<dbReference type="InterPro" id="IPR051537">
    <property type="entry name" value="DNA_Adenine_Mtase"/>
</dbReference>
<evidence type="ECO:0000256" key="4">
    <source>
        <dbReference type="ARBA" id="ARBA00022679"/>
    </source>
</evidence>
<organism evidence="10 11">
    <name type="scientific">Rufibacter tibetensis</name>
    <dbReference type="NCBI Taxonomy" id="512763"/>
    <lineage>
        <taxon>Bacteria</taxon>
        <taxon>Pseudomonadati</taxon>
        <taxon>Bacteroidota</taxon>
        <taxon>Cytophagia</taxon>
        <taxon>Cytophagales</taxon>
        <taxon>Hymenobacteraceae</taxon>
        <taxon>Rufibacter</taxon>
    </lineage>
</organism>
<dbReference type="PROSITE" id="PS00092">
    <property type="entry name" value="N6_MTASE"/>
    <property type="match status" value="1"/>
</dbReference>
<dbReference type="GO" id="GO:0009307">
    <property type="term" value="P:DNA restriction-modification system"/>
    <property type="evidence" value="ECO:0007669"/>
    <property type="project" value="UniProtKB-KW"/>
</dbReference>
<dbReference type="EMBL" id="CP012643">
    <property type="protein sequence ID" value="ALI98561.1"/>
    <property type="molecule type" value="Genomic_DNA"/>
</dbReference>
<dbReference type="Gene3D" id="3.30.565.10">
    <property type="entry name" value="Histidine kinase-like ATPase, C-terminal domain"/>
    <property type="match status" value="1"/>
</dbReference>
<dbReference type="SUPFAM" id="SSF55874">
    <property type="entry name" value="ATPase domain of HSP90 chaperone/DNA topoisomerase II/histidine kinase"/>
    <property type="match status" value="1"/>
</dbReference>
<dbReference type="KEGG" id="rti:DC20_05740"/>
<dbReference type="Pfam" id="PF02384">
    <property type="entry name" value="N6_Mtase"/>
    <property type="match status" value="1"/>
</dbReference>
<dbReference type="SUPFAM" id="SSF116734">
    <property type="entry name" value="DNA methylase specificity domain"/>
    <property type="match status" value="1"/>
</dbReference>
<keyword evidence="3" id="KW-0489">Methyltransferase</keyword>
<dbReference type="GO" id="GO:0009007">
    <property type="term" value="F:site-specific DNA-methyltransferase (adenine-specific) activity"/>
    <property type="evidence" value="ECO:0007669"/>
    <property type="project" value="UniProtKB-EC"/>
</dbReference>
<dbReference type="Gene3D" id="3.40.50.150">
    <property type="entry name" value="Vaccinia Virus protein VP39"/>
    <property type="match status" value="1"/>
</dbReference>
<reference evidence="10 11" key="1">
    <citation type="submission" date="2015-08" db="EMBL/GenBank/DDBJ databases">
        <title>Complete genome sequence of Rufibacter tibetensis strain 1351t, a radiation-resistant bacterium from tibet plateau.</title>
        <authorList>
            <person name="Dai J."/>
        </authorList>
    </citation>
    <scope>NUCLEOTIDE SEQUENCE [LARGE SCALE GENOMIC DNA]</scope>
    <source>
        <strain evidence="10 11">1351</strain>
    </source>
</reference>
<keyword evidence="7" id="KW-0238">DNA-binding</keyword>
<comment type="catalytic activity">
    <reaction evidence="8">
        <text>a 2'-deoxyadenosine in DNA + S-adenosyl-L-methionine = an N(6)-methyl-2'-deoxyadenosine in DNA + S-adenosyl-L-homocysteine + H(+)</text>
        <dbReference type="Rhea" id="RHEA:15197"/>
        <dbReference type="Rhea" id="RHEA-COMP:12418"/>
        <dbReference type="Rhea" id="RHEA-COMP:12419"/>
        <dbReference type="ChEBI" id="CHEBI:15378"/>
        <dbReference type="ChEBI" id="CHEBI:57856"/>
        <dbReference type="ChEBI" id="CHEBI:59789"/>
        <dbReference type="ChEBI" id="CHEBI:90615"/>
        <dbReference type="ChEBI" id="CHEBI:90616"/>
        <dbReference type="EC" id="2.1.1.72"/>
    </reaction>
</comment>
<evidence type="ECO:0000256" key="5">
    <source>
        <dbReference type="ARBA" id="ARBA00022691"/>
    </source>
</evidence>
<dbReference type="EC" id="2.1.1.72" evidence="2"/>
<dbReference type="Proteomes" id="UP000061382">
    <property type="component" value="Chromosome"/>
</dbReference>
<evidence type="ECO:0000256" key="7">
    <source>
        <dbReference type="ARBA" id="ARBA00023125"/>
    </source>
</evidence>
<evidence type="ECO:0000313" key="10">
    <source>
        <dbReference type="EMBL" id="ALI98561.1"/>
    </source>
</evidence>
<evidence type="ECO:0000256" key="2">
    <source>
        <dbReference type="ARBA" id="ARBA00011900"/>
    </source>
</evidence>
<proteinExistence type="inferred from homology"/>
<dbReference type="InterPro" id="IPR002052">
    <property type="entry name" value="DNA_methylase_N6_adenine_CS"/>
</dbReference>
<evidence type="ECO:0000256" key="8">
    <source>
        <dbReference type="ARBA" id="ARBA00047942"/>
    </source>
</evidence>
<evidence type="ECO:0000256" key="3">
    <source>
        <dbReference type="ARBA" id="ARBA00022603"/>
    </source>
</evidence>
<dbReference type="Gene3D" id="3.90.220.20">
    <property type="entry name" value="DNA methylase specificity domains"/>
    <property type="match status" value="1"/>
</dbReference>
<keyword evidence="5" id="KW-0949">S-adenosyl-L-methionine</keyword>
<dbReference type="SUPFAM" id="SSF53335">
    <property type="entry name" value="S-adenosyl-L-methionine-dependent methyltransferases"/>
    <property type="match status" value="1"/>
</dbReference>
<evidence type="ECO:0000259" key="9">
    <source>
        <dbReference type="Pfam" id="PF02384"/>
    </source>
</evidence>
<dbReference type="GO" id="GO:0003677">
    <property type="term" value="F:DNA binding"/>
    <property type="evidence" value="ECO:0007669"/>
    <property type="project" value="UniProtKB-KW"/>
</dbReference>
<sequence>MMLTKRFPFMQSPTASYSLIESKAYKAIEILKGQANKPNYHLVGLLLLLQKENVLDQVTSQEPAFIIYELREAMYFFDQFKHLIPVYEAFSDSLLEIEPRRLVQVFEVIKSTDKSSLDIFLKDVIENLVYHISKLEGRLGGVFLQPVELTKFICALADLKEGASVYNPFAGAASFGVHFGENIEYTGQEINRSSWAIGLLRLIASNKFEQADFILGDSIIEWNPLGRKFDLIVGNPPFNLRVDQYNHKADSISDATSFFLKECLKDLTTNGKAIVVAPNSTLSNNGKDNKSLRRFLVNEDLLETVISFPGGLLNNTGIPFNILVINNAKKQRGRVLFVDAGNSLFEASTKQKAIDAQRLLSVLQGESSSEIKIVTQEEIFSNDFNLMVQRYFTKESSGVALGNILKPVKGSKVSQATEGKYVRIKDLSNDTHDFILDTSTIETVSLPKYAVKLEKSAILLAVRWKSLKPTHFVYKGEPIFLSPDILPFEVKGKMIDIAYLCSVLASEDVMTQLDRYRTGATVPYITRLDLLKVKVDLPDLETQRVIITSEASRLLEEERKAIRNRAYEELASIKHSMGKPLLNLNSGVRNIEAALSKISIDWESFKLSSKTEYTLRDAINSLYSNLDLLSNLLRNNKHELDVNTYALNQVEAISFFRRYVGDLKAVDGEKYQLSLDVSPDLETEFKGGVYIHANEELLKIALNNIVDNAQRHGFTRKDQDYKLEIRLNLHLNRSYANLDIEVANNGEPFPEGFSWTNLIRKGATAGPTGNSGIGGHDIDAIVTRLDGRLELYTHPYITAPFTTIYKIYIPIIGSDGYQQYE</sequence>
<dbReference type="PATRIC" id="fig|512763.3.peg.1271"/>
<evidence type="ECO:0000256" key="6">
    <source>
        <dbReference type="ARBA" id="ARBA00022747"/>
    </source>
</evidence>
<protein>
    <recommendedName>
        <fullName evidence="2">site-specific DNA-methyltransferase (adenine-specific)</fullName>
        <ecNumber evidence="2">2.1.1.72</ecNumber>
    </recommendedName>
</protein>
<dbReference type="InterPro" id="IPR036890">
    <property type="entry name" value="HATPase_C_sf"/>
</dbReference>
<dbReference type="PANTHER" id="PTHR42933">
    <property type="entry name" value="SLR6095 PROTEIN"/>
    <property type="match status" value="1"/>
</dbReference>
<evidence type="ECO:0000256" key="1">
    <source>
        <dbReference type="ARBA" id="ARBA00006594"/>
    </source>
</evidence>
<keyword evidence="4" id="KW-0808">Transferase</keyword>
<dbReference type="InterPro" id="IPR003356">
    <property type="entry name" value="DNA_methylase_A-5"/>
</dbReference>
<comment type="similarity">
    <text evidence="1">Belongs to the N(4)/N(6)-methyltransferase family.</text>
</comment>
<dbReference type="RefSeq" id="WP_062542949.1">
    <property type="nucleotide sequence ID" value="NZ_CP012643.1"/>
</dbReference>
<dbReference type="InterPro" id="IPR029063">
    <property type="entry name" value="SAM-dependent_MTases_sf"/>
</dbReference>
<dbReference type="OrthoDB" id="9814572at2"/>
<dbReference type="GO" id="GO:0008170">
    <property type="term" value="F:N-methyltransferase activity"/>
    <property type="evidence" value="ECO:0007669"/>
    <property type="project" value="InterPro"/>
</dbReference>
<dbReference type="AlphaFoldDB" id="A0A0P0C186"/>
<dbReference type="PRINTS" id="PR00507">
    <property type="entry name" value="N12N6MTFRASE"/>
</dbReference>
<keyword evidence="6" id="KW-0680">Restriction system</keyword>